<evidence type="ECO:0000313" key="2">
    <source>
        <dbReference type="Proteomes" id="UP001566132"/>
    </source>
</evidence>
<name>A0ABD1EA04_HYPHA</name>
<organism evidence="1 2">
    <name type="scientific">Hypothenemus hampei</name>
    <name type="common">Coffee berry borer</name>
    <dbReference type="NCBI Taxonomy" id="57062"/>
    <lineage>
        <taxon>Eukaryota</taxon>
        <taxon>Metazoa</taxon>
        <taxon>Ecdysozoa</taxon>
        <taxon>Arthropoda</taxon>
        <taxon>Hexapoda</taxon>
        <taxon>Insecta</taxon>
        <taxon>Pterygota</taxon>
        <taxon>Neoptera</taxon>
        <taxon>Endopterygota</taxon>
        <taxon>Coleoptera</taxon>
        <taxon>Polyphaga</taxon>
        <taxon>Cucujiformia</taxon>
        <taxon>Curculionidae</taxon>
        <taxon>Scolytinae</taxon>
        <taxon>Hypothenemus</taxon>
    </lineage>
</organism>
<protein>
    <submittedName>
        <fullName evidence="1">Uncharacterized protein</fullName>
    </submittedName>
</protein>
<keyword evidence="2" id="KW-1185">Reference proteome</keyword>
<accession>A0ABD1EA04</accession>
<gene>
    <name evidence="1" type="ORF">ABEB36_012056</name>
</gene>
<evidence type="ECO:0000313" key="1">
    <source>
        <dbReference type="EMBL" id="KAL1491459.1"/>
    </source>
</evidence>
<dbReference type="EMBL" id="JBDJPC010000009">
    <property type="protein sequence ID" value="KAL1491459.1"/>
    <property type="molecule type" value="Genomic_DNA"/>
</dbReference>
<sequence length="296" mass="33797">METAKAIMENLDGTEMSSSQQCNDDKIIKIVVSQSPLNLDTEINATIINPASQEEPIDLTLEGPQNAKFDNGKTIILQRNQQFVKDDAIFSTIQNFSMIPVTEPTIIPMRQTKNSTSNCSYTIYRADEPNTSVNQFSSKQHEILKKAKSLFCKRTRTLYHWMYPSASKQHIKEVVSTTWDSMAVEEKNVYITQVLGKFGCHNVNLMINPQLEQIKELAPIPTVQEFHKKNTELQDAISSISTETTELNFGYEPPKKKVKNSQILMQNLSSESYEFADDPELNKEFTQFSNMFKDQF</sequence>
<dbReference type="AlphaFoldDB" id="A0ABD1EA04"/>
<reference evidence="1 2" key="1">
    <citation type="submission" date="2024-05" db="EMBL/GenBank/DDBJ databases">
        <title>Genetic variation in Jamaican populations of the coffee berry borer (Hypothenemus hampei).</title>
        <authorList>
            <person name="Errbii M."/>
            <person name="Myrie A."/>
        </authorList>
    </citation>
    <scope>NUCLEOTIDE SEQUENCE [LARGE SCALE GENOMIC DNA]</scope>
    <source>
        <strain evidence="1">JA-Hopewell-2020-01-JO</strain>
        <tissue evidence="1">Whole body</tissue>
    </source>
</reference>
<proteinExistence type="predicted"/>
<dbReference type="Proteomes" id="UP001566132">
    <property type="component" value="Unassembled WGS sequence"/>
</dbReference>
<comment type="caution">
    <text evidence="1">The sequence shown here is derived from an EMBL/GenBank/DDBJ whole genome shotgun (WGS) entry which is preliminary data.</text>
</comment>